<proteinExistence type="inferred from homology"/>
<dbReference type="GO" id="GO:0016705">
    <property type="term" value="F:oxidoreductase activity, acting on paired donors, with incorporation or reduction of molecular oxygen"/>
    <property type="evidence" value="ECO:0007669"/>
    <property type="project" value="InterPro"/>
</dbReference>
<evidence type="ECO:0000256" key="11">
    <source>
        <dbReference type="SAM" id="SignalP"/>
    </source>
</evidence>
<evidence type="ECO:0000256" key="2">
    <source>
        <dbReference type="ARBA" id="ARBA00005179"/>
    </source>
</evidence>
<dbReference type="EMBL" id="KV417294">
    <property type="protein sequence ID" value="KZO94480.1"/>
    <property type="molecule type" value="Genomic_DNA"/>
</dbReference>
<organism evidence="12 13">
    <name type="scientific">Calocera viscosa (strain TUFC12733)</name>
    <dbReference type="NCBI Taxonomy" id="1330018"/>
    <lineage>
        <taxon>Eukaryota</taxon>
        <taxon>Fungi</taxon>
        <taxon>Dikarya</taxon>
        <taxon>Basidiomycota</taxon>
        <taxon>Agaricomycotina</taxon>
        <taxon>Dacrymycetes</taxon>
        <taxon>Dacrymycetales</taxon>
        <taxon>Dacrymycetaceae</taxon>
        <taxon>Calocera</taxon>
    </lineage>
</organism>
<evidence type="ECO:0000256" key="6">
    <source>
        <dbReference type="ARBA" id="ARBA00023002"/>
    </source>
</evidence>
<evidence type="ECO:0000256" key="9">
    <source>
        <dbReference type="PIRSR" id="PIRSR602401-1"/>
    </source>
</evidence>
<dbReference type="Gene3D" id="1.10.630.10">
    <property type="entry name" value="Cytochrome P450"/>
    <property type="match status" value="1"/>
</dbReference>
<dbReference type="InterPro" id="IPR002401">
    <property type="entry name" value="Cyt_P450_E_grp-I"/>
</dbReference>
<dbReference type="GO" id="GO:0004497">
    <property type="term" value="F:monooxygenase activity"/>
    <property type="evidence" value="ECO:0007669"/>
    <property type="project" value="UniProtKB-KW"/>
</dbReference>
<dbReference type="SUPFAM" id="SSF48264">
    <property type="entry name" value="Cytochrome P450"/>
    <property type="match status" value="1"/>
</dbReference>
<dbReference type="PRINTS" id="PR00463">
    <property type="entry name" value="EP450I"/>
</dbReference>
<evidence type="ECO:0000256" key="5">
    <source>
        <dbReference type="ARBA" id="ARBA00022723"/>
    </source>
</evidence>
<keyword evidence="6 10" id="KW-0560">Oxidoreductase</keyword>
<sequence length="559" mass="62593">MSSLWFLSGLVLLAALWQLLKRKKSNLPSYLRGPRPKSWLFGNQVEVFLSQAGEANRRWKSAYGLVYKYKGCFGDEYLVLNDANAFQHVVKGQTTKYVLDNALREFLRLVTGEGLIWADGTAHARQRRLLSPAFTPVFIKSLAPTFSSCVSRLVSQWSKRIDAEAGPDGYWKVDAYNWLELLTMEAIGSTAFGVHFGALEGQEHPLRTAYTKLISNNYSRPTKLSIALGAAALHIPASLVHHVQMLPLPGLHQLSEAKRVSRKWAHDLMVQKRIELAADSQVTDRDFLTVLVRAGEKNEKDKVDKMSDEEIYNNLTTFFIAGYDTATNTTSFALIEVARHKECQEKLYRELVDVLGSPADRDLADGFSADLLDRMPYLQAVMKETLRYHAAIHSGLFKAAQDDFIPLSQPIETPDGRVKTIPVKAGQRIICAADGLNRSEEVWGPLAGTFQPERWLRSDPVTIPLDKQCGGVYANLGTFGGGPKVCIGWRFAILEISIFVAAIVREFELDLVHPDWDLWRDGSFIGTIPMENGHVELGPQCPLRIRRRQTPVQRTASPA</sequence>
<dbReference type="PROSITE" id="PS00086">
    <property type="entry name" value="CYTOCHROME_P450"/>
    <property type="match status" value="1"/>
</dbReference>
<dbReference type="GO" id="GO:0020037">
    <property type="term" value="F:heme binding"/>
    <property type="evidence" value="ECO:0007669"/>
    <property type="project" value="InterPro"/>
</dbReference>
<reference evidence="12 13" key="1">
    <citation type="journal article" date="2016" name="Mol. Biol. Evol.">
        <title>Comparative Genomics of Early-Diverging Mushroom-Forming Fungi Provides Insights into the Origins of Lignocellulose Decay Capabilities.</title>
        <authorList>
            <person name="Nagy L.G."/>
            <person name="Riley R."/>
            <person name="Tritt A."/>
            <person name="Adam C."/>
            <person name="Daum C."/>
            <person name="Floudas D."/>
            <person name="Sun H."/>
            <person name="Yadav J.S."/>
            <person name="Pangilinan J."/>
            <person name="Larsson K.H."/>
            <person name="Matsuura K."/>
            <person name="Barry K."/>
            <person name="Labutti K."/>
            <person name="Kuo R."/>
            <person name="Ohm R.A."/>
            <person name="Bhattacharya S.S."/>
            <person name="Shirouzu T."/>
            <person name="Yoshinaga Y."/>
            <person name="Martin F.M."/>
            <person name="Grigoriev I.V."/>
            <person name="Hibbett D.S."/>
        </authorList>
    </citation>
    <scope>NUCLEOTIDE SEQUENCE [LARGE SCALE GENOMIC DNA]</scope>
    <source>
        <strain evidence="12 13">TUFC12733</strain>
    </source>
</reference>
<dbReference type="Pfam" id="PF00067">
    <property type="entry name" value="p450"/>
    <property type="match status" value="1"/>
</dbReference>
<dbReference type="InterPro" id="IPR001128">
    <property type="entry name" value="Cyt_P450"/>
</dbReference>
<keyword evidence="7 9" id="KW-0408">Iron</keyword>
<gene>
    <name evidence="12" type="ORF">CALVIDRAFT_501330</name>
</gene>
<dbReference type="InterPro" id="IPR036396">
    <property type="entry name" value="Cyt_P450_sf"/>
</dbReference>
<dbReference type="InterPro" id="IPR050121">
    <property type="entry name" value="Cytochrome_P450_monoxygenase"/>
</dbReference>
<comment type="cofactor">
    <cofactor evidence="1 9">
        <name>heme</name>
        <dbReference type="ChEBI" id="CHEBI:30413"/>
    </cofactor>
</comment>
<evidence type="ECO:0000256" key="8">
    <source>
        <dbReference type="ARBA" id="ARBA00023033"/>
    </source>
</evidence>
<comment type="pathway">
    <text evidence="2">Secondary metabolite biosynthesis.</text>
</comment>
<dbReference type="PANTHER" id="PTHR24305:SF166">
    <property type="entry name" value="CYTOCHROME P450 12A4, MITOCHONDRIAL-RELATED"/>
    <property type="match status" value="1"/>
</dbReference>
<accession>A0A167KBT0</accession>
<feature type="binding site" description="axial binding residue" evidence="9">
    <location>
        <position position="486"/>
    </location>
    <ligand>
        <name>heme</name>
        <dbReference type="ChEBI" id="CHEBI:30413"/>
    </ligand>
    <ligandPart>
        <name>Fe</name>
        <dbReference type="ChEBI" id="CHEBI:18248"/>
    </ligandPart>
</feature>
<dbReference type="PRINTS" id="PR00385">
    <property type="entry name" value="P450"/>
</dbReference>
<comment type="similarity">
    <text evidence="3 10">Belongs to the cytochrome P450 family.</text>
</comment>
<keyword evidence="4 9" id="KW-0349">Heme</keyword>
<dbReference type="Proteomes" id="UP000076738">
    <property type="component" value="Unassembled WGS sequence"/>
</dbReference>
<keyword evidence="8 10" id="KW-0503">Monooxygenase</keyword>
<feature type="chain" id="PRO_5007889290" evidence="11">
    <location>
        <begin position="23"/>
        <end position="559"/>
    </location>
</feature>
<evidence type="ECO:0000256" key="7">
    <source>
        <dbReference type="ARBA" id="ARBA00023004"/>
    </source>
</evidence>
<evidence type="ECO:0000256" key="3">
    <source>
        <dbReference type="ARBA" id="ARBA00010617"/>
    </source>
</evidence>
<evidence type="ECO:0000313" key="12">
    <source>
        <dbReference type="EMBL" id="KZO94480.1"/>
    </source>
</evidence>
<dbReference type="GO" id="GO:0005506">
    <property type="term" value="F:iron ion binding"/>
    <property type="evidence" value="ECO:0007669"/>
    <property type="project" value="InterPro"/>
</dbReference>
<keyword evidence="13" id="KW-1185">Reference proteome</keyword>
<dbReference type="InterPro" id="IPR017972">
    <property type="entry name" value="Cyt_P450_CS"/>
</dbReference>
<keyword evidence="11" id="KW-0732">Signal</keyword>
<dbReference type="PANTHER" id="PTHR24305">
    <property type="entry name" value="CYTOCHROME P450"/>
    <property type="match status" value="1"/>
</dbReference>
<evidence type="ECO:0000256" key="10">
    <source>
        <dbReference type="RuleBase" id="RU000461"/>
    </source>
</evidence>
<evidence type="ECO:0000256" key="4">
    <source>
        <dbReference type="ARBA" id="ARBA00022617"/>
    </source>
</evidence>
<dbReference type="AlphaFoldDB" id="A0A167KBT0"/>
<dbReference type="OrthoDB" id="1470350at2759"/>
<keyword evidence="5 9" id="KW-0479">Metal-binding</keyword>
<evidence type="ECO:0000313" key="13">
    <source>
        <dbReference type="Proteomes" id="UP000076738"/>
    </source>
</evidence>
<feature type="signal peptide" evidence="11">
    <location>
        <begin position="1"/>
        <end position="22"/>
    </location>
</feature>
<name>A0A167KBT0_CALVF</name>
<evidence type="ECO:0000256" key="1">
    <source>
        <dbReference type="ARBA" id="ARBA00001971"/>
    </source>
</evidence>
<dbReference type="STRING" id="1330018.A0A167KBT0"/>
<protein>
    <submittedName>
        <fullName evidence="12">Cytochrome P450</fullName>
    </submittedName>
</protein>